<reference evidence="1" key="1">
    <citation type="submission" date="2014-11" db="EMBL/GenBank/DDBJ databases">
        <authorList>
            <person name="Amaro Gonzalez C."/>
        </authorList>
    </citation>
    <scope>NUCLEOTIDE SEQUENCE</scope>
</reference>
<evidence type="ECO:0000313" key="1">
    <source>
        <dbReference type="EMBL" id="JAH99998.1"/>
    </source>
</evidence>
<organism evidence="1">
    <name type="scientific">Anguilla anguilla</name>
    <name type="common">European freshwater eel</name>
    <name type="synonym">Muraena anguilla</name>
    <dbReference type="NCBI Taxonomy" id="7936"/>
    <lineage>
        <taxon>Eukaryota</taxon>
        <taxon>Metazoa</taxon>
        <taxon>Chordata</taxon>
        <taxon>Craniata</taxon>
        <taxon>Vertebrata</taxon>
        <taxon>Euteleostomi</taxon>
        <taxon>Actinopterygii</taxon>
        <taxon>Neopterygii</taxon>
        <taxon>Teleostei</taxon>
        <taxon>Anguilliformes</taxon>
        <taxon>Anguillidae</taxon>
        <taxon>Anguilla</taxon>
    </lineage>
</organism>
<protein>
    <submittedName>
        <fullName evidence="1">Uncharacterized protein</fullName>
    </submittedName>
</protein>
<accession>A0A0E9XE84</accession>
<name>A0A0E9XE84_ANGAN</name>
<proteinExistence type="predicted"/>
<dbReference type="EMBL" id="GBXM01008579">
    <property type="protein sequence ID" value="JAH99998.1"/>
    <property type="molecule type" value="Transcribed_RNA"/>
</dbReference>
<reference evidence="1" key="2">
    <citation type="journal article" date="2015" name="Fish Shellfish Immunol.">
        <title>Early steps in the European eel (Anguilla anguilla)-Vibrio vulnificus interaction in the gills: Role of the RtxA13 toxin.</title>
        <authorList>
            <person name="Callol A."/>
            <person name="Pajuelo D."/>
            <person name="Ebbesson L."/>
            <person name="Teles M."/>
            <person name="MacKenzie S."/>
            <person name="Amaro C."/>
        </authorList>
    </citation>
    <scope>NUCLEOTIDE SEQUENCE</scope>
</reference>
<sequence length="46" mass="5190">MSVFLVLSASIVTSRQFLTFSANVCLKNCLRKSLPRALDANNARWF</sequence>
<dbReference type="AlphaFoldDB" id="A0A0E9XE84"/>